<keyword evidence="3" id="KW-1185">Reference proteome</keyword>
<sequence length="1015" mass="117397">MKSKSAKFPKKPVPIAEPNEALQKAIQNLKEEKLTLMDLITSLEKKNYRAVALNTDAKKLWTDIQRINDDLQQKLQVLESRLQAPKLMTNPQLLEQHLRDRNEFLHRTLSALNLLHENLETIEKDLFPDPKKINPQVFLEWKKAATELYVSVNDRVGEVKIALIQQDKWIQKAMEEDLKRLDSQVAQVKVHSEEIERIFKLSQKGVITAELYTDLANMLYTFSETAFEVMQTCKLFEERLAIFKQDQIIEELTTTLETTYSNLRKVYQLVVADRQQGELNAALRPLLMDESLHFSLSFAAEDFKLKTPTSSLQWSDSVSWRESIKAERQEILQQLEEKEKSSETILNVISDYQRQLKENIGEDIEFCLKRTAVIAAFSGRDSFIPSRLSKAINYDFRAAQPASEFEIHLLNLLLYASAVRLIQGQRQGIKDTEAQFLKDFPEVSTSNGSFSYKGQQYPLAPIVETIKHYQLARNRLNSALKDGDDNVSESIINYSQELTTIRDSKKAIETFIEDHLKEQHKIADDLRLLQSQLKSFEKIPLHTNSFDFQGAPYPVNADIRKDITGYNFNLEDLTKRMSGNLSRITLEELKSIQQQFTMLKKNRSEVKTYVENHISERADIAKRIQSLRQQFKQFSILPVENDFLTYQSGRYPLDTVNKPLVSQYNRTYEYLATRLEENLSQITRDRLGPIEDGLKFLQESKSKIEAHIEEQRKLNREVQMLRMELEDYSYMELRQSGGFIYQSTPVSFSNDDDIKTIVHIYNGLYNSLVETLDKAPPKTQRELSSLQQQYKTLKNSRNDIDRFATGELLRLGKERLLTEHKTVIEKLEKHRKLVTSKLELLDNIISTIEDEVTEIKKKYSEKDPRIQILTSLQEPFIQTKSDLSLLADTSEQAPVETNDLTALAKQVQAVQGTLKQFQDKNQKTTDTLKANIYEKFSRENLSKLTVLPAVLESLLQFINKMIPSLYKLLQGDEKSYKPGFFASSSEEKLFNFRKKLLPGLADLVDQQQKVEPPPV</sequence>
<dbReference type="RefSeq" id="WP_045107257.1">
    <property type="nucleotide sequence ID" value="NZ_LN681225.1"/>
</dbReference>
<gene>
    <name evidence="2" type="ORF">LHA_3213</name>
</gene>
<evidence type="ECO:0000256" key="1">
    <source>
        <dbReference type="SAM" id="Coils"/>
    </source>
</evidence>
<accession>A0A0A8UTM0</accession>
<dbReference type="AlphaFoldDB" id="A0A0A8UTM0"/>
<evidence type="ECO:0000313" key="3">
    <source>
        <dbReference type="Proteomes" id="UP000032803"/>
    </source>
</evidence>
<dbReference type="EMBL" id="LN681225">
    <property type="protein sequence ID" value="CEK12195.1"/>
    <property type="molecule type" value="Genomic_DNA"/>
</dbReference>
<evidence type="ECO:0000313" key="2">
    <source>
        <dbReference type="EMBL" id="CEK12195.1"/>
    </source>
</evidence>
<feature type="coiled-coil region" evidence="1">
    <location>
        <begin position="19"/>
        <end position="46"/>
    </location>
</feature>
<reference evidence="3" key="1">
    <citation type="submission" date="2014-09" db="EMBL/GenBank/DDBJ databases">
        <authorList>
            <person name="Gomez-Valero L."/>
        </authorList>
    </citation>
    <scope>NUCLEOTIDE SEQUENCE [LARGE SCALE GENOMIC DNA]</scope>
    <source>
        <strain evidence="3">ATCC35250</strain>
    </source>
</reference>
<keyword evidence="1" id="KW-0175">Coiled coil</keyword>
<dbReference type="OrthoDB" id="9958998at2"/>
<protein>
    <submittedName>
        <fullName evidence="2">Uncharacterized protein</fullName>
    </submittedName>
</protein>
<name>A0A0A8UTM0_LEGHA</name>
<dbReference type="KEGG" id="lha:LHA_3213"/>
<dbReference type="PANTHER" id="PTHR23159">
    <property type="entry name" value="CENTROSOMAL PROTEIN 2"/>
    <property type="match status" value="1"/>
</dbReference>
<dbReference type="PATRIC" id="fig|449.7.peg.1736"/>
<dbReference type="HOGENOM" id="CLU_296977_0_0_6"/>
<feature type="coiled-coil region" evidence="1">
    <location>
        <begin position="694"/>
        <end position="724"/>
    </location>
</feature>
<organism evidence="2 3">
    <name type="scientific">Legionella hackeliae</name>
    <dbReference type="NCBI Taxonomy" id="449"/>
    <lineage>
        <taxon>Bacteria</taxon>
        <taxon>Pseudomonadati</taxon>
        <taxon>Pseudomonadota</taxon>
        <taxon>Gammaproteobacteria</taxon>
        <taxon>Legionellales</taxon>
        <taxon>Legionellaceae</taxon>
        <taxon>Legionella</taxon>
    </lineage>
</organism>
<proteinExistence type="predicted"/>
<dbReference type="PANTHER" id="PTHR23159:SF31">
    <property type="entry name" value="CENTROSOME-ASSOCIATED PROTEIN CEP250 ISOFORM X1"/>
    <property type="match status" value="1"/>
</dbReference>
<dbReference type="Proteomes" id="UP000032803">
    <property type="component" value="Chromosome I"/>
</dbReference>